<protein>
    <submittedName>
        <fullName evidence="1">Uncharacterized protein</fullName>
    </submittedName>
</protein>
<reference evidence="1" key="1">
    <citation type="submission" date="2022-08" db="EMBL/GenBank/DDBJ databases">
        <title>Genome Sequence of Pycnoporus sanguineus.</title>
        <authorList>
            <person name="Buettner E."/>
        </authorList>
    </citation>
    <scope>NUCLEOTIDE SEQUENCE</scope>
    <source>
        <strain evidence="1">CG-C14</strain>
    </source>
</reference>
<gene>
    <name evidence="1" type="ORF">NUW54_g14027</name>
</gene>
<proteinExistence type="predicted"/>
<organism evidence="1 2">
    <name type="scientific">Trametes sanguinea</name>
    <dbReference type="NCBI Taxonomy" id="158606"/>
    <lineage>
        <taxon>Eukaryota</taxon>
        <taxon>Fungi</taxon>
        <taxon>Dikarya</taxon>
        <taxon>Basidiomycota</taxon>
        <taxon>Agaricomycotina</taxon>
        <taxon>Agaricomycetes</taxon>
        <taxon>Polyporales</taxon>
        <taxon>Polyporaceae</taxon>
        <taxon>Trametes</taxon>
    </lineage>
</organism>
<keyword evidence="2" id="KW-1185">Reference proteome</keyword>
<dbReference type="EMBL" id="JANSHE010006909">
    <property type="protein sequence ID" value="KAJ2965710.1"/>
    <property type="molecule type" value="Genomic_DNA"/>
</dbReference>
<dbReference type="Proteomes" id="UP001144978">
    <property type="component" value="Unassembled WGS sequence"/>
</dbReference>
<name>A0ACC1MFZ5_9APHY</name>
<accession>A0ACC1MFZ5</accession>
<evidence type="ECO:0000313" key="2">
    <source>
        <dbReference type="Proteomes" id="UP001144978"/>
    </source>
</evidence>
<comment type="caution">
    <text evidence="1">The sequence shown here is derived from an EMBL/GenBank/DDBJ whole genome shotgun (WGS) entry which is preliminary data.</text>
</comment>
<sequence length="91" mass="9821">MPSYTAIHHTPSMNRTLSYTSISFSHRHLALPHPSSPSPSPSTNQVPYILALGHRAARPPTSSSCLPARTRPLLIVPVLPGHNALLITAVR</sequence>
<evidence type="ECO:0000313" key="1">
    <source>
        <dbReference type="EMBL" id="KAJ2965710.1"/>
    </source>
</evidence>